<name>A0ABX9SM40_9GAMM</name>
<comment type="caution">
    <text evidence="1">The sequence shown here is derived from an EMBL/GenBank/DDBJ whole genome shotgun (WGS) entry which is preliminary data.</text>
</comment>
<proteinExistence type="predicted"/>
<protein>
    <recommendedName>
        <fullName evidence="3">SnoaL-like domain-containing protein</fullName>
    </recommendedName>
</protein>
<sequence length="133" mass="15860">MFNISECNQKKSKITDFYQLIYQRKQYDSANDILAENYSGFFLKYPQVKGISDFIASVKTFHSNYSNISIDIERFYFNNENEVCIIANMNRTRKTSVNSHFSEEISEKLKFIDIYAFDEKIRITSRRHYKINS</sequence>
<keyword evidence="2" id="KW-1185">Reference proteome</keyword>
<dbReference type="Proteomes" id="UP000280955">
    <property type="component" value="Unassembled WGS sequence"/>
</dbReference>
<dbReference type="Gene3D" id="3.10.450.50">
    <property type="match status" value="1"/>
</dbReference>
<reference evidence="1 2" key="1">
    <citation type="submission" date="2018-10" db="EMBL/GenBank/DDBJ databases">
        <title>Genomic Encyclopedia of Archaeal and Bacterial Type Strains, Phase II (KMG-II): from individual species to whole genera.</title>
        <authorList>
            <person name="Goeker M."/>
        </authorList>
    </citation>
    <scope>NUCLEOTIDE SEQUENCE [LARGE SCALE GENOMIC DNA]</scope>
    <source>
        <strain evidence="1 2">DSM 15149</strain>
    </source>
</reference>
<evidence type="ECO:0000313" key="2">
    <source>
        <dbReference type="Proteomes" id="UP000280955"/>
    </source>
</evidence>
<gene>
    <name evidence="1" type="ORF">BDD30_2784</name>
</gene>
<accession>A0ABX9SM40</accession>
<dbReference type="InterPro" id="IPR032710">
    <property type="entry name" value="NTF2-like_dom_sf"/>
</dbReference>
<dbReference type="EMBL" id="RBLJ01000003">
    <property type="protein sequence ID" value="RKS57956.1"/>
    <property type="molecule type" value="Genomic_DNA"/>
</dbReference>
<evidence type="ECO:0008006" key="3">
    <source>
        <dbReference type="Google" id="ProtNLM"/>
    </source>
</evidence>
<organism evidence="1 2">
    <name type="scientific">Photorhabdus asymbiotica</name>
    <dbReference type="NCBI Taxonomy" id="291112"/>
    <lineage>
        <taxon>Bacteria</taxon>
        <taxon>Pseudomonadati</taxon>
        <taxon>Pseudomonadota</taxon>
        <taxon>Gammaproteobacteria</taxon>
        <taxon>Enterobacterales</taxon>
        <taxon>Morganellaceae</taxon>
        <taxon>Photorhabdus</taxon>
    </lineage>
</organism>
<dbReference type="SUPFAM" id="SSF54427">
    <property type="entry name" value="NTF2-like"/>
    <property type="match status" value="1"/>
</dbReference>
<dbReference type="RefSeq" id="WP_012776810.1">
    <property type="nucleotide sequence ID" value="NC_012962.1"/>
</dbReference>
<evidence type="ECO:0000313" key="1">
    <source>
        <dbReference type="EMBL" id="RKS57956.1"/>
    </source>
</evidence>